<dbReference type="OrthoDB" id="102502at2"/>
<dbReference type="PANTHER" id="PTHR42718">
    <property type="entry name" value="MAJOR FACILITATOR SUPERFAMILY MULTIDRUG TRANSPORTER MFSC"/>
    <property type="match status" value="1"/>
</dbReference>
<feature type="transmembrane region" description="Helical" evidence="8">
    <location>
        <begin position="365"/>
        <end position="382"/>
    </location>
</feature>
<keyword evidence="6 8" id="KW-1133">Transmembrane helix</keyword>
<feature type="transmembrane region" description="Helical" evidence="8">
    <location>
        <begin position="311"/>
        <end position="328"/>
    </location>
</feature>
<feature type="transmembrane region" description="Helical" evidence="8">
    <location>
        <begin position="20"/>
        <end position="44"/>
    </location>
</feature>
<dbReference type="Gene3D" id="1.20.1250.20">
    <property type="entry name" value="MFS general substrate transporter like domains"/>
    <property type="match status" value="1"/>
</dbReference>
<feature type="transmembrane region" description="Helical" evidence="8">
    <location>
        <begin position="88"/>
        <end position="107"/>
    </location>
</feature>
<gene>
    <name evidence="10" type="ORF">EH198_01000</name>
</gene>
<evidence type="ECO:0000256" key="7">
    <source>
        <dbReference type="ARBA" id="ARBA00023136"/>
    </source>
</evidence>
<dbReference type="AlphaFoldDB" id="A0A3N9P9W9"/>
<dbReference type="GO" id="GO:0005886">
    <property type="term" value="C:plasma membrane"/>
    <property type="evidence" value="ECO:0007669"/>
    <property type="project" value="UniProtKB-SubCell"/>
</dbReference>
<keyword evidence="3" id="KW-0813">Transport</keyword>
<dbReference type="InterPro" id="IPR020846">
    <property type="entry name" value="MFS_dom"/>
</dbReference>
<keyword evidence="4" id="KW-1003">Cell membrane</keyword>
<keyword evidence="11" id="KW-1185">Reference proteome</keyword>
<dbReference type="Pfam" id="PF07690">
    <property type="entry name" value="MFS_1"/>
    <property type="match status" value="2"/>
</dbReference>
<dbReference type="Gene3D" id="1.20.1720.10">
    <property type="entry name" value="Multidrug resistance protein D"/>
    <property type="match status" value="1"/>
</dbReference>
<organism evidence="10 11">
    <name type="scientific">Paenibacillus rhizophilus</name>
    <dbReference type="NCBI Taxonomy" id="1850366"/>
    <lineage>
        <taxon>Bacteria</taxon>
        <taxon>Bacillati</taxon>
        <taxon>Bacillota</taxon>
        <taxon>Bacilli</taxon>
        <taxon>Bacillales</taxon>
        <taxon>Paenibacillaceae</taxon>
        <taxon>Paenibacillus</taxon>
    </lineage>
</organism>
<dbReference type="PRINTS" id="PR01036">
    <property type="entry name" value="TCRTETB"/>
</dbReference>
<name>A0A3N9P9W9_9BACL</name>
<keyword evidence="7 8" id="KW-0472">Membrane</keyword>
<dbReference type="FunFam" id="1.20.1720.10:FF:000021">
    <property type="entry name" value="Drug resistance transporter, EmrB/QacA subfamily"/>
    <property type="match status" value="1"/>
</dbReference>
<dbReference type="InterPro" id="IPR036259">
    <property type="entry name" value="MFS_trans_sf"/>
</dbReference>
<feature type="transmembrane region" description="Helical" evidence="8">
    <location>
        <begin position="234"/>
        <end position="256"/>
    </location>
</feature>
<evidence type="ECO:0000256" key="4">
    <source>
        <dbReference type="ARBA" id="ARBA00022475"/>
    </source>
</evidence>
<dbReference type="InterPro" id="IPR011701">
    <property type="entry name" value="MFS"/>
</dbReference>
<feature type="transmembrane region" description="Helical" evidence="8">
    <location>
        <begin position="113"/>
        <end position="134"/>
    </location>
</feature>
<feature type="transmembrane region" description="Helical" evidence="8">
    <location>
        <begin position="56"/>
        <end position="76"/>
    </location>
</feature>
<feature type="transmembrane region" description="Helical" evidence="8">
    <location>
        <begin position="277"/>
        <end position="299"/>
    </location>
</feature>
<evidence type="ECO:0000259" key="9">
    <source>
        <dbReference type="PROSITE" id="PS50850"/>
    </source>
</evidence>
<feature type="transmembrane region" description="Helical" evidence="8">
    <location>
        <begin position="208"/>
        <end position="228"/>
    </location>
</feature>
<evidence type="ECO:0000313" key="11">
    <source>
        <dbReference type="Proteomes" id="UP000282529"/>
    </source>
</evidence>
<protein>
    <submittedName>
        <fullName evidence="10">DHA2 family efflux MFS transporter permease subunit</fullName>
    </submittedName>
</protein>
<dbReference type="PROSITE" id="PS50850">
    <property type="entry name" value="MFS"/>
    <property type="match status" value="1"/>
</dbReference>
<evidence type="ECO:0000256" key="6">
    <source>
        <dbReference type="ARBA" id="ARBA00022989"/>
    </source>
</evidence>
<evidence type="ECO:0000256" key="5">
    <source>
        <dbReference type="ARBA" id="ARBA00022692"/>
    </source>
</evidence>
<reference evidence="10 11" key="1">
    <citation type="submission" date="2018-11" db="EMBL/GenBank/DDBJ databases">
        <title>Genome sequence of strain 7197.</title>
        <authorList>
            <person name="Gao J."/>
            <person name="Sun J."/>
        </authorList>
    </citation>
    <scope>NUCLEOTIDE SEQUENCE [LARGE SCALE GENOMIC DNA]</scope>
    <source>
        <strain evidence="10 11">7197</strain>
    </source>
</reference>
<accession>A0A3N9P9W9</accession>
<feature type="transmembrane region" description="Helical" evidence="8">
    <location>
        <begin position="412"/>
        <end position="435"/>
    </location>
</feature>
<evidence type="ECO:0000256" key="3">
    <source>
        <dbReference type="ARBA" id="ARBA00022448"/>
    </source>
</evidence>
<dbReference type="CDD" id="cd17321">
    <property type="entry name" value="MFS_MMR_MDR_like"/>
    <property type="match status" value="1"/>
</dbReference>
<feature type="transmembrane region" description="Helical" evidence="8">
    <location>
        <begin position="447"/>
        <end position="472"/>
    </location>
</feature>
<sequence>MSSVHQATYQEDASVQKRRWLILIVLNLFTFMSTLDGSIVNIALPVLSVKLGLPMAQVAWVTTGYLMAICSFILFFGRLGDIAGKIRIFKIGTVVFIVGSLLCGISGTLPLLIVSRVIQALGASMTMANSQGIVTDLFPADERGKALGLIGTFVSLGSIAGPSLGGIIVANLGWEYIFWVNVPIGLIAIGLGWKVLPKDLIRVKAKVDITGSLLFACFIVALFAGLLLGQQHGYGSTGILLTLCAAVLALIAFLWVELRKPEPLLQLNLFKNPLFSLSILCGFLVFAANFCFNIISPFYTQNMLGLSPSSAGFLLMLFPISMVVIAPLSGALSDKIGSELLTFAGLVVMVIAQFGLAQLHAGSTVELVGVWIAMLGVGSGLFQSPNNSLVMSTVPRTQLGSAGSVNSLVRNIGMVVGITIATTTLFGVMSGMAGYRVTGLIKGRPDIFLAGMHVVFTTSASICLAAAVLTGWRFVRTKQRVRVEVRQQRPGEGRG</sequence>
<feature type="domain" description="Major facilitator superfamily (MFS) profile" evidence="9">
    <location>
        <begin position="22"/>
        <end position="478"/>
    </location>
</feature>
<comment type="caution">
    <text evidence="10">The sequence shown here is derived from an EMBL/GenBank/DDBJ whole genome shotgun (WGS) entry which is preliminary data.</text>
</comment>
<evidence type="ECO:0000256" key="8">
    <source>
        <dbReference type="SAM" id="Phobius"/>
    </source>
</evidence>
<feature type="transmembrane region" description="Helical" evidence="8">
    <location>
        <begin position="146"/>
        <end position="170"/>
    </location>
</feature>
<dbReference type="EMBL" id="RQPI01000001">
    <property type="protein sequence ID" value="RQW13038.1"/>
    <property type="molecule type" value="Genomic_DNA"/>
</dbReference>
<comment type="similarity">
    <text evidence="2">Belongs to the major facilitator superfamily. EmrB family.</text>
</comment>
<dbReference type="NCBIfam" id="TIGR00711">
    <property type="entry name" value="efflux_EmrB"/>
    <property type="match status" value="1"/>
</dbReference>
<comment type="subcellular location">
    <subcellularLocation>
        <location evidence="1">Cell membrane</location>
        <topology evidence="1">Multi-pass membrane protein</topology>
    </subcellularLocation>
</comment>
<dbReference type="RefSeq" id="WP_124693695.1">
    <property type="nucleotide sequence ID" value="NZ_JBHUFE010000016.1"/>
</dbReference>
<evidence type="ECO:0000256" key="2">
    <source>
        <dbReference type="ARBA" id="ARBA00008537"/>
    </source>
</evidence>
<evidence type="ECO:0000313" key="10">
    <source>
        <dbReference type="EMBL" id="RQW13038.1"/>
    </source>
</evidence>
<proteinExistence type="inferred from homology"/>
<dbReference type="InterPro" id="IPR004638">
    <property type="entry name" value="EmrB-like"/>
</dbReference>
<feature type="transmembrane region" description="Helical" evidence="8">
    <location>
        <begin position="340"/>
        <end position="359"/>
    </location>
</feature>
<evidence type="ECO:0000256" key="1">
    <source>
        <dbReference type="ARBA" id="ARBA00004651"/>
    </source>
</evidence>
<dbReference type="PANTHER" id="PTHR42718:SF9">
    <property type="entry name" value="MAJOR FACILITATOR SUPERFAMILY MULTIDRUG TRANSPORTER MFSC"/>
    <property type="match status" value="1"/>
</dbReference>
<dbReference type="SUPFAM" id="SSF103473">
    <property type="entry name" value="MFS general substrate transporter"/>
    <property type="match status" value="2"/>
</dbReference>
<feature type="transmembrane region" description="Helical" evidence="8">
    <location>
        <begin position="176"/>
        <end position="196"/>
    </location>
</feature>
<keyword evidence="5 8" id="KW-0812">Transmembrane</keyword>
<dbReference type="GO" id="GO:0022857">
    <property type="term" value="F:transmembrane transporter activity"/>
    <property type="evidence" value="ECO:0007669"/>
    <property type="project" value="InterPro"/>
</dbReference>
<dbReference type="Proteomes" id="UP000282529">
    <property type="component" value="Unassembled WGS sequence"/>
</dbReference>